<dbReference type="PROSITE" id="PS51257">
    <property type="entry name" value="PROKAR_LIPOPROTEIN"/>
    <property type="match status" value="1"/>
</dbReference>
<feature type="region of interest" description="Disordered" evidence="3">
    <location>
        <begin position="35"/>
        <end position="60"/>
    </location>
</feature>
<comment type="caution">
    <text evidence="6">The sequence shown here is derived from an EMBL/GenBank/DDBJ whole genome shotgun (WGS) entry which is preliminary data.</text>
</comment>
<organism evidence="6 7">
    <name type="scientific">Gordonia prachuapensis</name>
    <dbReference type="NCBI Taxonomy" id="3115651"/>
    <lineage>
        <taxon>Bacteria</taxon>
        <taxon>Bacillati</taxon>
        <taxon>Actinomycetota</taxon>
        <taxon>Actinomycetes</taxon>
        <taxon>Mycobacteriales</taxon>
        <taxon>Gordoniaceae</taxon>
        <taxon>Gordonia</taxon>
    </lineage>
</organism>
<dbReference type="SUPFAM" id="SSF53822">
    <property type="entry name" value="Periplasmic binding protein-like I"/>
    <property type="match status" value="1"/>
</dbReference>
<protein>
    <submittedName>
        <fullName evidence="6">ABC transporter substrate-binding protein</fullName>
    </submittedName>
</protein>
<evidence type="ECO:0000259" key="5">
    <source>
        <dbReference type="Pfam" id="PF13458"/>
    </source>
</evidence>
<accession>A0ABU7MN91</accession>
<evidence type="ECO:0000256" key="2">
    <source>
        <dbReference type="ARBA" id="ARBA00022729"/>
    </source>
</evidence>
<dbReference type="Proteomes" id="UP001335729">
    <property type="component" value="Unassembled WGS sequence"/>
</dbReference>
<dbReference type="PANTHER" id="PTHR30483:SF38">
    <property type="entry name" value="BLR7848 PROTEIN"/>
    <property type="match status" value="1"/>
</dbReference>
<dbReference type="Gene3D" id="3.40.50.2300">
    <property type="match status" value="2"/>
</dbReference>
<sequence length="418" mass="41829">MKAASPFFKRSLRSTVMAGAAGLLVLGGVTACADDSSSDSSAPAGDTSALPSNPATGDPIKIGYITPEGGAVSLPMVREGGEAAAQYLNNNGGGIGGHQVDLVVCEQQEDPASATACANQMVEDQVAAVISPLGAQGAVMLPIITGAGIPYISQAPVSQVEMVSENAYMLSGGIVAVLSGQAATAAQAGYKKFTVLVGDSGDAAASVQALGTPMFQQAGIELKVVTVPTGTADPTPQITAGLADNPDAVTILGDTGQCISSLKALQTVAPDVQKYLIASCLDKPVLDNVGNEAVAGAKAFTTVVVGADTESSDLYRSVMAEYAPDTDPAGLGYLGYQVVMSLGEVGESLTGPVTPEAIATAMSSAKDVPLPAAEGITFTCDGSAVPQLRALCSRAILVSDVTDDATLENTTAVNNGAN</sequence>
<dbReference type="Pfam" id="PF13458">
    <property type="entry name" value="Peripla_BP_6"/>
    <property type="match status" value="1"/>
</dbReference>
<evidence type="ECO:0000313" key="7">
    <source>
        <dbReference type="Proteomes" id="UP001335729"/>
    </source>
</evidence>
<dbReference type="EMBL" id="JAZDUE010000001">
    <property type="protein sequence ID" value="MEE4021451.1"/>
    <property type="molecule type" value="Genomic_DNA"/>
</dbReference>
<proteinExistence type="inferred from homology"/>
<dbReference type="InterPro" id="IPR028082">
    <property type="entry name" value="Peripla_BP_I"/>
</dbReference>
<gene>
    <name evidence="6" type="ORF">V1Y59_00065</name>
</gene>
<keyword evidence="2 4" id="KW-0732">Signal</keyword>
<feature type="signal peptide" evidence="4">
    <location>
        <begin position="1"/>
        <end position="33"/>
    </location>
</feature>
<keyword evidence="7" id="KW-1185">Reference proteome</keyword>
<reference evidence="6 7" key="1">
    <citation type="submission" date="2024-01" db="EMBL/GenBank/DDBJ databases">
        <title>Draft genome sequence of Gordonia sp. PKS22-38.</title>
        <authorList>
            <person name="Suphannarot A."/>
            <person name="Mingma R."/>
        </authorList>
    </citation>
    <scope>NUCLEOTIDE SEQUENCE [LARGE SCALE GENOMIC DNA]</scope>
    <source>
        <strain evidence="6 7">PKS22-38</strain>
    </source>
</reference>
<dbReference type="InterPro" id="IPR051010">
    <property type="entry name" value="BCAA_transport"/>
</dbReference>
<dbReference type="CDD" id="cd06341">
    <property type="entry name" value="PBP1_ABC_ligand_binding-like"/>
    <property type="match status" value="1"/>
</dbReference>
<dbReference type="InterPro" id="IPR028081">
    <property type="entry name" value="Leu-bd"/>
</dbReference>
<evidence type="ECO:0000256" key="4">
    <source>
        <dbReference type="SAM" id="SignalP"/>
    </source>
</evidence>
<evidence type="ECO:0000256" key="3">
    <source>
        <dbReference type="SAM" id="MobiDB-lite"/>
    </source>
</evidence>
<name>A0ABU7MN91_9ACTN</name>
<feature type="compositionally biased region" description="Low complexity" evidence="3">
    <location>
        <begin position="35"/>
        <end position="49"/>
    </location>
</feature>
<dbReference type="PANTHER" id="PTHR30483">
    <property type="entry name" value="LEUCINE-SPECIFIC-BINDING PROTEIN"/>
    <property type="match status" value="1"/>
</dbReference>
<comment type="similarity">
    <text evidence="1">Belongs to the leucine-binding protein family.</text>
</comment>
<feature type="chain" id="PRO_5045452106" evidence="4">
    <location>
        <begin position="34"/>
        <end position="418"/>
    </location>
</feature>
<evidence type="ECO:0000313" key="6">
    <source>
        <dbReference type="EMBL" id="MEE4021451.1"/>
    </source>
</evidence>
<dbReference type="RefSeq" id="WP_330502823.1">
    <property type="nucleotide sequence ID" value="NZ_JAZDUE010000001.1"/>
</dbReference>
<feature type="domain" description="Leucine-binding protein" evidence="5">
    <location>
        <begin position="59"/>
        <end position="388"/>
    </location>
</feature>
<evidence type="ECO:0000256" key="1">
    <source>
        <dbReference type="ARBA" id="ARBA00010062"/>
    </source>
</evidence>